<evidence type="ECO:0000256" key="2">
    <source>
        <dbReference type="ARBA" id="ARBA00022679"/>
    </source>
</evidence>
<dbReference type="Proteomes" id="UP001178507">
    <property type="component" value="Unassembled WGS sequence"/>
</dbReference>
<dbReference type="InterPro" id="IPR002110">
    <property type="entry name" value="Ankyrin_rpt"/>
</dbReference>
<evidence type="ECO:0000256" key="3">
    <source>
        <dbReference type="ARBA" id="ARBA00022691"/>
    </source>
</evidence>
<evidence type="ECO:0000259" key="5">
    <source>
        <dbReference type="PROSITE" id="PS51559"/>
    </source>
</evidence>
<name>A0AA36J022_9DINO</name>
<dbReference type="SUPFAM" id="SSF53335">
    <property type="entry name" value="S-adenosyl-L-methionine-dependent methyltransferases"/>
    <property type="match status" value="1"/>
</dbReference>
<evidence type="ECO:0000313" key="6">
    <source>
        <dbReference type="EMBL" id="CAJ1396659.1"/>
    </source>
</evidence>
<protein>
    <recommendedName>
        <fullName evidence="5">RMT2 domain-containing protein</fullName>
    </recommendedName>
</protein>
<dbReference type="SUPFAM" id="SSF48403">
    <property type="entry name" value="Ankyrin repeat"/>
    <property type="match status" value="1"/>
</dbReference>
<sequence length="733" mass="80851">MVVVADGCEEQVPEILAQLSSAPPAPPLATRWDEAALWASGGRTAGPPFPELAGRRDESGNTLLHIAASAGCCRAVQQLLQSRIPVTALNRQEMSPADVAFQRGHQDAFEQLVLHRVGELGNLQAPAKKRRGASKGCREYLLQPLRYEEGRLLDDRRKAVMMAWEAQLMARHAEVLLPQKGLKVLNVGFGMGLVDGFLQEKEPSLHVIVEAHKDVLAEMRRRGWHARPGVKVYEGVWQDILSQLPGGFDAVFFDTWAEGYEELSCFQAALPRLLGVEGRFSFFNGLAPWSVAEHAAWCRLAQEDLQELGFCCGFLPLEIRQGDWQGVCERYWQFDTYYLPLARRDPTWEASWRGWPTFPVHVSDQMGVKLPLREFGLLCYDDPKCIGAFAFVWGWKWEKTGTWYGLFNEWTAVTENITLNCTICESEVLGALQKCWTGQDKETKAPSLHSISMAGEPLEGQHFSVDQTAVTLAVNASTTQGTALSAVWVVTEEVVSMAVGGAYEATNPLLPDLFENGPDNTSGMGLSVQLNTTSLKMGGEYRLYVFVREDPAACGARCNNHEAYASVAFKICHDAVPGEQCYSQVKYAMDHDLAANPGRYPGADTTSSFSEVQMVLAQLQLSGCQFPCDVSRWCHTTQPGEACYEYMEWLLEGNNTQDAPQALRWAKSLSRLNTQRAIHENLPGICPRPCLVDVQQCFPNCVDEGEGGGGTSELSKAASATALGLLAGLTWLV</sequence>
<feature type="repeat" description="ANK" evidence="4">
    <location>
        <begin position="59"/>
        <end position="91"/>
    </location>
</feature>
<keyword evidence="1" id="KW-0489">Methyltransferase</keyword>
<dbReference type="InterPro" id="IPR036770">
    <property type="entry name" value="Ankyrin_rpt-contain_sf"/>
</dbReference>
<dbReference type="EMBL" id="CAUJNA010003239">
    <property type="protein sequence ID" value="CAJ1396659.1"/>
    <property type="molecule type" value="Genomic_DNA"/>
</dbReference>
<evidence type="ECO:0000256" key="1">
    <source>
        <dbReference type="ARBA" id="ARBA00022603"/>
    </source>
</evidence>
<reference evidence="6" key="1">
    <citation type="submission" date="2023-08" db="EMBL/GenBank/DDBJ databases">
        <authorList>
            <person name="Chen Y."/>
            <person name="Shah S."/>
            <person name="Dougan E. K."/>
            <person name="Thang M."/>
            <person name="Chan C."/>
        </authorList>
    </citation>
    <scope>NUCLEOTIDE SEQUENCE</scope>
</reference>
<keyword evidence="4" id="KW-0040">ANK repeat</keyword>
<evidence type="ECO:0000313" key="7">
    <source>
        <dbReference type="Proteomes" id="UP001178507"/>
    </source>
</evidence>
<dbReference type="AlphaFoldDB" id="A0AA36J022"/>
<dbReference type="GO" id="GO:0019702">
    <property type="term" value="F:protein arginine N5-methyltransferase activity"/>
    <property type="evidence" value="ECO:0007669"/>
    <property type="project" value="TreeGrafter"/>
</dbReference>
<keyword evidence="7" id="KW-1185">Reference proteome</keyword>
<dbReference type="GO" id="GO:0032259">
    <property type="term" value="P:methylation"/>
    <property type="evidence" value="ECO:0007669"/>
    <property type="project" value="UniProtKB-KW"/>
</dbReference>
<accession>A0AA36J022</accession>
<dbReference type="InterPro" id="IPR026480">
    <property type="entry name" value="RMT2_dom"/>
</dbReference>
<dbReference type="PROSITE" id="PS50088">
    <property type="entry name" value="ANK_REPEAT"/>
    <property type="match status" value="1"/>
</dbReference>
<dbReference type="InterPro" id="IPR051038">
    <property type="entry name" value="RMT2/GAMT_Mtase"/>
</dbReference>
<proteinExistence type="predicted"/>
<dbReference type="Gene3D" id="1.25.40.20">
    <property type="entry name" value="Ankyrin repeat-containing domain"/>
    <property type="match status" value="1"/>
</dbReference>
<dbReference type="Gene3D" id="3.40.50.150">
    <property type="entry name" value="Vaccinia Virus protein VP39"/>
    <property type="match status" value="1"/>
</dbReference>
<dbReference type="PANTHER" id="PTHR32379">
    <property type="entry name" value="GUANIDINOACETATE N-METHYLTRANSFERASE"/>
    <property type="match status" value="1"/>
</dbReference>
<organism evidence="6 7">
    <name type="scientific">Effrenium voratum</name>
    <dbReference type="NCBI Taxonomy" id="2562239"/>
    <lineage>
        <taxon>Eukaryota</taxon>
        <taxon>Sar</taxon>
        <taxon>Alveolata</taxon>
        <taxon>Dinophyceae</taxon>
        <taxon>Suessiales</taxon>
        <taxon>Symbiodiniaceae</taxon>
        <taxon>Effrenium</taxon>
    </lineage>
</organism>
<dbReference type="InterPro" id="IPR029063">
    <property type="entry name" value="SAM-dependent_MTases_sf"/>
</dbReference>
<dbReference type="PANTHER" id="PTHR32379:SF1">
    <property type="entry name" value="GUANIDINOACETATE N-METHYLTRANSFERASE"/>
    <property type="match status" value="1"/>
</dbReference>
<feature type="domain" description="RMT2" evidence="5">
    <location>
        <begin position="131"/>
        <end position="349"/>
    </location>
</feature>
<dbReference type="GO" id="GO:0005737">
    <property type="term" value="C:cytoplasm"/>
    <property type="evidence" value="ECO:0007669"/>
    <property type="project" value="TreeGrafter"/>
</dbReference>
<evidence type="ECO:0000256" key="4">
    <source>
        <dbReference type="PROSITE-ProRule" id="PRU00023"/>
    </source>
</evidence>
<dbReference type="GO" id="GO:0005634">
    <property type="term" value="C:nucleus"/>
    <property type="evidence" value="ECO:0007669"/>
    <property type="project" value="TreeGrafter"/>
</dbReference>
<gene>
    <name evidence="6" type="ORF">EVOR1521_LOCUS20852</name>
</gene>
<comment type="caution">
    <text evidence="6">The sequence shown here is derived from an EMBL/GenBank/DDBJ whole genome shotgun (WGS) entry which is preliminary data.</text>
</comment>
<keyword evidence="2" id="KW-0808">Transferase</keyword>
<dbReference type="PROSITE" id="PS51559">
    <property type="entry name" value="SAM_RMT2"/>
    <property type="match status" value="1"/>
</dbReference>
<keyword evidence="3" id="KW-0949">S-adenosyl-L-methionine</keyword>